<dbReference type="RefSeq" id="WP_270880233.1">
    <property type="nucleotide sequence ID" value="NZ_JAQFVF010000030.1"/>
</dbReference>
<protein>
    <submittedName>
        <fullName evidence="1">Uncharacterized protein</fullName>
    </submittedName>
</protein>
<dbReference type="EMBL" id="JBHSMJ010000032">
    <property type="protein sequence ID" value="MFC5451320.1"/>
    <property type="molecule type" value="Genomic_DNA"/>
</dbReference>
<sequence length="82" mass="9216">MIYSTIYVADKEIIAFFEPDVQIKLPFAVEAILDNLKDPNVMRIFDELGLVNITHSDVTLYSLNGDMATIRLVSDSNLIPTL</sequence>
<comment type="caution">
    <text evidence="1">The sequence shown here is derived from an EMBL/GenBank/DDBJ whole genome shotgun (WGS) entry which is preliminary data.</text>
</comment>
<evidence type="ECO:0000313" key="1">
    <source>
        <dbReference type="EMBL" id="MFC5451320.1"/>
    </source>
</evidence>
<keyword evidence="2" id="KW-1185">Reference proteome</keyword>
<dbReference type="Proteomes" id="UP001596044">
    <property type="component" value="Unassembled WGS sequence"/>
</dbReference>
<accession>A0ABW0KD15</accession>
<name>A0ABW0KD15_9BACL</name>
<organism evidence="1 2">
    <name type="scientific">Paenibacillus aestuarii</name>
    <dbReference type="NCBI Taxonomy" id="516965"/>
    <lineage>
        <taxon>Bacteria</taxon>
        <taxon>Bacillati</taxon>
        <taxon>Bacillota</taxon>
        <taxon>Bacilli</taxon>
        <taxon>Bacillales</taxon>
        <taxon>Paenibacillaceae</taxon>
        <taxon>Paenibacillus</taxon>
    </lineage>
</organism>
<gene>
    <name evidence="1" type="ORF">ACFPOG_24085</name>
</gene>
<proteinExistence type="predicted"/>
<reference evidence="2" key="1">
    <citation type="journal article" date="2019" name="Int. J. Syst. Evol. Microbiol.">
        <title>The Global Catalogue of Microorganisms (GCM) 10K type strain sequencing project: providing services to taxonomists for standard genome sequencing and annotation.</title>
        <authorList>
            <consortium name="The Broad Institute Genomics Platform"/>
            <consortium name="The Broad Institute Genome Sequencing Center for Infectious Disease"/>
            <person name="Wu L."/>
            <person name="Ma J."/>
        </authorList>
    </citation>
    <scope>NUCLEOTIDE SEQUENCE [LARGE SCALE GENOMIC DNA]</scope>
    <source>
        <strain evidence="2">KACC 11904</strain>
    </source>
</reference>
<evidence type="ECO:0000313" key="2">
    <source>
        <dbReference type="Proteomes" id="UP001596044"/>
    </source>
</evidence>